<dbReference type="Proteomes" id="UP001162164">
    <property type="component" value="Unassembled WGS sequence"/>
</dbReference>
<evidence type="ECO:0000313" key="1">
    <source>
        <dbReference type="EMBL" id="KAJ8978381.1"/>
    </source>
</evidence>
<keyword evidence="2" id="KW-1185">Reference proteome</keyword>
<organism evidence="1 2">
    <name type="scientific">Molorchus minor</name>
    <dbReference type="NCBI Taxonomy" id="1323400"/>
    <lineage>
        <taxon>Eukaryota</taxon>
        <taxon>Metazoa</taxon>
        <taxon>Ecdysozoa</taxon>
        <taxon>Arthropoda</taxon>
        <taxon>Hexapoda</taxon>
        <taxon>Insecta</taxon>
        <taxon>Pterygota</taxon>
        <taxon>Neoptera</taxon>
        <taxon>Endopterygota</taxon>
        <taxon>Coleoptera</taxon>
        <taxon>Polyphaga</taxon>
        <taxon>Cucujiformia</taxon>
        <taxon>Chrysomeloidea</taxon>
        <taxon>Cerambycidae</taxon>
        <taxon>Lamiinae</taxon>
        <taxon>Monochamini</taxon>
        <taxon>Molorchus</taxon>
    </lineage>
</organism>
<dbReference type="EMBL" id="JAPWTJ010000446">
    <property type="protein sequence ID" value="KAJ8978381.1"/>
    <property type="molecule type" value="Genomic_DNA"/>
</dbReference>
<name>A0ABQ9JJI7_9CUCU</name>
<gene>
    <name evidence="1" type="ORF">NQ317_005962</name>
</gene>
<accession>A0ABQ9JJI7</accession>
<comment type="caution">
    <text evidence="1">The sequence shown here is derived from an EMBL/GenBank/DDBJ whole genome shotgun (WGS) entry which is preliminary data.</text>
</comment>
<evidence type="ECO:0000313" key="2">
    <source>
        <dbReference type="Proteomes" id="UP001162164"/>
    </source>
</evidence>
<sequence>MLDNSVLFIRISYQYKEPSKRKPVMEVLFRISAMLLVISLISSFSTGQNIMNPDEYEEFMARQNASTSTNQTFDVNSTTPEIEDRFLVKIPCKNNFRYIRGECREVYT</sequence>
<reference evidence="1" key="1">
    <citation type="journal article" date="2023" name="Insect Mol. Biol.">
        <title>Genome sequencing provides insights into the evolution of gene families encoding plant cell wall-degrading enzymes in longhorned beetles.</title>
        <authorList>
            <person name="Shin N.R."/>
            <person name="Okamura Y."/>
            <person name="Kirsch R."/>
            <person name="Pauchet Y."/>
        </authorList>
    </citation>
    <scope>NUCLEOTIDE SEQUENCE</scope>
    <source>
        <strain evidence="1">MMC_N1</strain>
    </source>
</reference>
<protein>
    <submittedName>
        <fullName evidence="1">Uncharacterized protein</fullName>
    </submittedName>
</protein>
<proteinExistence type="predicted"/>